<evidence type="ECO:0000256" key="1">
    <source>
        <dbReference type="ARBA" id="ARBA00004141"/>
    </source>
</evidence>
<evidence type="ECO:0000256" key="8">
    <source>
        <dbReference type="ARBA" id="ARBA00023136"/>
    </source>
</evidence>
<dbReference type="NCBIfam" id="TIGR00810">
    <property type="entry name" value="secG"/>
    <property type="match status" value="1"/>
</dbReference>
<evidence type="ECO:0000313" key="11">
    <source>
        <dbReference type="Proteomes" id="UP000229952"/>
    </source>
</evidence>
<dbReference type="AlphaFoldDB" id="A0A2G9YZC7"/>
<evidence type="ECO:0000256" key="9">
    <source>
        <dbReference type="RuleBase" id="RU365087"/>
    </source>
</evidence>
<accession>A0A2G9YZC7</accession>
<gene>
    <name evidence="10" type="primary">secG</name>
    <name evidence="10" type="ORF">COX35_00025</name>
</gene>
<evidence type="ECO:0000256" key="7">
    <source>
        <dbReference type="ARBA" id="ARBA00023010"/>
    </source>
</evidence>
<organism evidence="10 11">
    <name type="scientific">Candidatus Nealsonbacteria bacterium CG23_combo_of_CG06-09_8_20_14_all_37_18</name>
    <dbReference type="NCBI Taxonomy" id="1974720"/>
    <lineage>
        <taxon>Bacteria</taxon>
        <taxon>Candidatus Nealsoniibacteriota</taxon>
    </lineage>
</organism>
<evidence type="ECO:0000256" key="2">
    <source>
        <dbReference type="ARBA" id="ARBA00008445"/>
    </source>
</evidence>
<protein>
    <recommendedName>
        <fullName evidence="9">Protein-export membrane protein SecG</fullName>
    </recommendedName>
</protein>
<name>A0A2G9YZC7_9BACT</name>
<proteinExistence type="inferred from homology"/>
<evidence type="ECO:0000256" key="6">
    <source>
        <dbReference type="ARBA" id="ARBA00022989"/>
    </source>
</evidence>
<dbReference type="Proteomes" id="UP000229952">
    <property type="component" value="Unassembled WGS sequence"/>
</dbReference>
<keyword evidence="6 9" id="KW-1133">Transmembrane helix</keyword>
<dbReference type="Pfam" id="PF03840">
    <property type="entry name" value="SecG"/>
    <property type="match status" value="1"/>
</dbReference>
<comment type="caution">
    <text evidence="10">The sequence shown here is derived from an EMBL/GenBank/DDBJ whole genome shotgun (WGS) entry which is preliminary data.</text>
</comment>
<comment type="similarity">
    <text evidence="2 9">Belongs to the SecG family.</text>
</comment>
<comment type="function">
    <text evidence="9">Involved in protein export. Participates in an early event of protein translocation.</text>
</comment>
<keyword evidence="8 9" id="KW-0472">Membrane</keyword>
<evidence type="ECO:0000256" key="3">
    <source>
        <dbReference type="ARBA" id="ARBA00022448"/>
    </source>
</evidence>
<keyword evidence="9" id="KW-1003">Cell membrane</keyword>
<keyword evidence="5 9" id="KW-0653">Protein transport</keyword>
<evidence type="ECO:0000256" key="5">
    <source>
        <dbReference type="ARBA" id="ARBA00022927"/>
    </source>
</evidence>
<feature type="transmembrane region" description="Helical" evidence="9">
    <location>
        <begin position="6"/>
        <end position="22"/>
    </location>
</feature>
<feature type="transmembrane region" description="Helical" evidence="9">
    <location>
        <begin position="50"/>
        <end position="70"/>
    </location>
</feature>
<dbReference type="GO" id="GO:0009306">
    <property type="term" value="P:protein secretion"/>
    <property type="evidence" value="ECO:0007669"/>
    <property type="project" value="UniProtKB-UniRule"/>
</dbReference>
<keyword evidence="3 9" id="KW-0813">Transport</keyword>
<dbReference type="InterPro" id="IPR004692">
    <property type="entry name" value="SecG"/>
</dbReference>
<evidence type="ECO:0000313" key="10">
    <source>
        <dbReference type="EMBL" id="PIP24549.1"/>
    </source>
</evidence>
<dbReference type="GO" id="GO:0015450">
    <property type="term" value="F:protein-transporting ATPase activity"/>
    <property type="evidence" value="ECO:0007669"/>
    <property type="project" value="UniProtKB-UniRule"/>
</dbReference>
<keyword evidence="4 9" id="KW-0812">Transmembrane</keyword>
<dbReference type="GO" id="GO:0005886">
    <property type="term" value="C:plasma membrane"/>
    <property type="evidence" value="ECO:0007669"/>
    <property type="project" value="UniProtKB-SubCell"/>
</dbReference>
<keyword evidence="7 9" id="KW-0811">Translocation</keyword>
<sequence>MQQYLPLAQIIISVFLVVFILLQQRGTALGSAFGQEGGFYATRRGIQKKILWATIVCGVLFILLALLNLIL</sequence>
<dbReference type="EMBL" id="PCRQ01000002">
    <property type="protein sequence ID" value="PIP24549.1"/>
    <property type="molecule type" value="Genomic_DNA"/>
</dbReference>
<comment type="subcellular location">
    <subcellularLocation>
        <location evidence="9">Cell membrane</location>
        <topology evidence="9">Multi-pass membrane protein</topology>
    </subcellularLocation>
    <subcellularLocation>
        <location evidence="1">Membrane</location>
        <topology evidence="1">Multi-pass membrane protein</topology>
    </subcellularLocation>
</comment>
<reference evidence="10 11" key="1">
    <citation type="submission" date="2017-09" db="EMBL/GenBank/DDBJ databases">
        <title>Depth-based differentiation of microbial function through sediment-hosted aquifers and enrichment of novel symbionts in the deep terrestrial subsurface.</title>
        <authorList>
            <person name="Probst A.J."/>
            <person name="Ladd B."/>
            <person name="Jarett J.K."/>
            <person name="Geller-Mcgrath D.E."/>
            <person name="Sieber C.M."/>
            <person name="Emerson J.B."/>
            <person name="Anantharaman K."/>
            <person name="Thomas B.C."/>
            <person name="Malmstrom R."/>
            <person name="Stieglmeier M."/>
            <person name="Klingl A."/>
            <person name="Woyke T."/>
            <person name="Ryan C.M."/>
            <person name="Banfield J.F."/>
        </authorList>
    </citation>
    <scope>NUCLEOTIDE SEQUENCE [LARGE SCALE GENOMIC DNA]</scope>
    <source>
        <strain evidence="10">CG23_combo_of_CG06-09_8_20_14_all_37_18</strain>
    </source>
</reference>
<evidence type="ECO:0000256" key="4">
    <source>
        <dbReference type="ARBA" id="ARBA00022692"/>
    </source>
</evidence>